<evidence type="ECO:0000313" key="4">
    <source>
        <dbReference type="Proteomes" id="UP000051295"/>
    </source>
</evidence>
<proteinExistence type="predicted"/>
<dbReference type="InterPro" id="IPR008775">
    <property type="entry name" value="Phytyl_CoA_dOase-like"/>
</dbReference>
<dbReference type="GO" id="GO:0005506">
    <property type="term" value="F:iron ion binding"/>
    <property type="evidence" value="ECO:0007669"/>
    <property type="project" value="UniProtKB-ARBA"/>
</dbReference>
<evidence type="ECO:0000313" key="3">
    <source>
        <dbReference type="EMBL" id="KRS14635.1"/>
    </source>
</evidence>
<dbReference type="Gene3D" id="2.60.120.620">
    <property type="entry name" value="q2cbj1_9rhob like domain"/>
    <property type="match status" value="1"/>
</dbReference>
<accession>A0A0T5P0H1</accession>
<dbReference type="OrthoDB" id="9791262at2"/>
<gene>
    <name evidence="3" type="ORF">XM53_02720</name>
</gene>
<dbReference type="GO" id="GO:0016706">
    <property type="term" value="F:2-oxoglutarate-dependent dioxygenase activity"/>
    <property type="evidence" value="ECO:0007669"/>
    <property type="project" value="UniProtKB-ARBA"/>
</dbReference>
<dbReference type="STRING" id="1641875.XM53_02720"/>
<evidence type="ECO:0000256" key="1">
    <source>
        <dbReference type="ARBA" id="ARBA00001954"/>
    </source>
</evidence>
<dbReference type="AlphaFoldDB" id="A0A0T5P0H1"/>
<comment type="caution">
    <text evidence="3">The sequence shown here is derived from an EMBL/GenBank/DDBJ whole genome shotgun (WGS) entry which is preliminary data.</text>
</comment>
<feature type="region of interest" description="Disordered" evidence="2">
    <location>
        <begin position="1"/>
        <end position="28"/>
    </location>
</feature>
<keyword evidence="4" id="KW-1185">Reference proteome</keyword>
<comment type="cofactor">
    <cofactor evidence="1">
        <name>Fe(2+)</name>
        <dbReference type="ChEBI" id="CHEBI:29033"/>
    </cofactor>
</comment>
<evidence type="ECO:0000256" key="2">
    <source>
        <dbReference type="SAM" id="MobiDB-lite"/>
    </source>
</evidence>
<reference evidence="3 4" key="1">
    <citation type="submission" date="2015-04" db="EMBL/GenBank/DDBJ databases">
        <title>The draft genome sequence of Roseovarius sp.R12b.</title>
        <authorList>
            <person name="Li G."/>
            <person name="Lai Q."/>
            <person name="Shao Z."/>
            <person name="Yan P."/>
        </authorList>
    </citation>
    <scope>NUCLEOTIDE SEQUENCE [LARGE SCALE GENOMIC DNA]</scope>
    <source>
        <strain evidence="3 4">R12B</strain>
    </source>
</reference>
<protein>
    <submittedName>
        <fullName evidence="3">Ectoine hydroxylase</fullName>
    </submittedName>
</protein>
<dbReference type="PANTHER" id="PTHR20883">
    <property type="entry name" value="PHYTANOYL-COA DIOXYGENASE DOMAIN CONTAINING 1"/>
    <property type="match status" value="1"/>
</dbReference>
<dbReference type="Proteomes" id="UP000051295">
    <property type="component" value="Unassembled WGS sequence"/>
</dbReference>
<dbReference type="Pfam" id="PF05721">
    <property type="entry name" value="PhyH"/>
    <property type="match status" value="1"/>
</dbReference>
<dbReference type="PATRIC" id="fig|1641875.4.peg.1643"/>
<organism evidence="3 4">
    <name type="scientific">Roseovarius atlanticus</name>
    <dbReference type="NCBI Taxonomy" id="1641875"/>
    <lineage>
        <taxon>Bacteria</taxon>
        <taxon>Pseudomonadati</taxon>
        <taxon>Pseudomonadota</taxon>
        <taxon>Alphaproteobacteria</taxon>
        <taxon>Rhodobacterales</taxon>
        <taxon>Roseobacteraceae</taxon>
        <taxon>Roseovarius</taxon>
    </lineage>
</organism>
<dbReference type="EMBL" id="LAXJ01000002">
    <property type="protein sequence ID" value="KRS14635.1"/>
    <property type="molecule type" value="Genomic_DNA"/>
</dbReference>
<name>A0A0T5P0H1_9RHOB</name>
<dbReference type="RefSeq" id="WP_057789985.1">
    <property type="nucleotide sequence ID" value="NZ_LAXJ01000002.1"/>
</dbReference>
<dbReference type="SUPFAM" id="SSF51197">
    <property type="entry name" value="Clavaminate synthase-like"/>
    <property type="match status" value="1"/>
</dbReference>
<sequence>MNIQTRHDMLTAQDEYPTRVPGEERLSERKDPVLWSEWSEDAPIGKDEAEHYAENGYLVRRDMFDADELKVLTETADMLREGGGDIPDNDLIREPDSDAVRTVFRLDEHSKAFRRLACDRRLAGVAEFLLGDEVYLHQSRLNYKPGFAGKEFYWHSDFETWHAEDGMPRMRAVSASVLLTPNGPHNGPLLLVPGSQDVFISCVGETPEDNHETSLKEQKVGVPQPGTIDRMAQKAGGIASAQGETGTVIFFDCNTLHGSNGNITPDPRANAFFVYNAMSNALTRPYAARGPRPDFLANRAAPQAIRTVSGKLTG</sequence>
<dbReference type="PANTHER" id="PTHR20883:SF48">
    <property type="entry name" value="ECTOINE DIOXYGENASE"/>
    <property type="match status" value="1"/>
</dbReference>